<name>A0ABV4CD79_9PSEU</name>
<keyword evidence="1" id="KW-0472">Membrane</keyword>
<keyword evidence="1" id="KW-0812">Transmembrane</keyword>
<dbReference type="EMBL" id="JBGEHV010000004">
    <property type="protein sequence ID" value="MEY8038508.1"/>
    <property type="molecule type" value="Genomic_DNA"/>
</dbReference>
<protein>
    <recommendedName>
        <fullName evidence="4">MFS transporter</fullName>
    </recommendedName>
</protein>
<evidence type="ECO:0000256" key="1">
    <source>
        <dbReference type="SAM" id="Phobius"/>
    </source>
</evidence>
<evidence type="ECO:0000313" key="2">
    <source>
        <dbReference type="EMBL" id="MEY8038508.1"/>
    </source>
</evidence>
<dbReference type="Proteomes" id="UP001564626">
    <property type="component" value="Unassembled WGS sequence"/>
</dbReference>
<proteinExistence type="predicted"/>
<organism evidence="2 3">
    <name type="scientific">Saccharopolyspora cebuensis</name>
    <dbReference type="NCBI Taxonomy" id="418759"/>
    <lineage>
        <taxon>Bacteria</taxon>
        <taxon>Bacillati</taxon>
        <taxon>Actinomycetota</taxon>
        <taxon>Actinomycetes</taxon>
        <taxon>Pseudonocardiales</taxon>
        <taxon>Pseudonocardiaceae</taxon>
        <taxon>Saccharopolyspora</taxon>
    </lineage>
</organism>
<keyword evidence="3" id="KW-1185">Reference proteome</keyword>
<feature type="transmembrane region" description="Helical" evidence="1">
    <location>
        <begin position="31"/>
        <end position="50"/>
    </location>
</feature>
<comment type="caution">
    <text evidence="2">The sequence shown here is derived from an EMBL/GenBank/DDBJ whole genome shotgun (WGS) entry which is preliminary data.</text>
</comment>
<accession>A0ABV4CD79</accession>
<gene>
    <name evidence="2" type="ORF">AB8O55_03805</name>
</gene>
<evidence type="ECO:0000313" key="3">
    <source>
        <dbReference type="Proteomes" id="UP001564626"/>
    </source>
</evidence>
<evidence type="ECO:0008006" key="4">
    <source>
        <dbReference type="Google" id="ProtNLM"/>
    </source>
</evidence>
<sequence>MPPVPRCSSRPCRWARPRAAALAQTAGTRDAFVLGGCVALVAVLCAPFVTRLRQDDEG</sequence>
<reference evidence="2 3" key="1">
    <citation type="submission" date="2024-08" db="EMBL/GenBank/DDBJ databases">
        <title>Genome mining of Saccharopolyspora cebuensis PGLac3 from Nigerian medicinal plant.</title>
        <authorList>
            <person name="Ezeobiora C.E."/>
            <person name="Igbokwe N.H."/>
            <person name="Amin D.H."/>
            <person name="Mendie U.E."/>
        </authorList>
    </citation>
    <scope>NUCLEOTIDE SEQUENCE [LARGE SCALE GENOMIC DNA]</scope>
    <source>
        <strain evidence="2 3">PGLac3</strain>
    </source>
</reference>
<dbReference type="RefSeq" id="WP_345368040.1">
    <property type="nucleotide sequence ID" value="NZ_BAABII010000020.1"/>
</dbReference>
<keyword evidence="1" id="KW-1133">Transmembrane helix</keyword>